<feature type="transmembrane region" description="Helical" evidence="1">
    <location>
        <begin position="103"/>
        <end position="124"/>
    </location>
</feature>
<name>A9NPL3_PICSI</name>
<keyword evidence="1" id="KW-1133">Transmembrane helix</keyword>
<reference evidence="2" key="1">
    <citation type="journal article" date="2008" name="BMC Genomics">
        <title>A conifer genomics resource of 200,000 spruce (Picea spp.) ESTs and 6,464 high-quality, sequence-finished full-length cDNAs for Sitka spruce (Picea sitchensis).</title>
        <authorList>
            <person name="Ralph S.G."/>
            <person name="Chun H.J."/>
            <person name="Kolosova N."/>
            <person name="Cooper D."/>
            <person name="Oddy C."/>
            <person name="Ritland C.E."/>
            <person name="Kirkpatrick R."/>
            <person name="Moore R."/>
            <person name="Barber S."/>
            <person name="Holt R.A."/>
            <person name="Jones S.J."/>
            <person name="Marra M.A."/>
            <person name="Douglas C.J."/>
            <person name="Ritland K."/>
            <person name="Bohlmann J."/>
        </authorList>
    </citation>
    <scope>NUCLEOTIDE SEQUENCE</scope>
    <source>
        <tissue evidence="2">Green portion of the leader tissue</tissue>
    </source>
</reference>
<dbReference type="EMBL" id="EF083224">
    <property type="protein sequence ID" value="ABK22574.1"/>
    <property type="molecule type" value="mRNA"/>
</dbReference>
<keyword evidence="1" id="KW-0812">Transmembrane</keyword>
<dbReference type="OMA" id="CAFWADS"/>
<protein>
    <submittedName>
        <fullName evidence="2">Uncharacterized protein</fullName>
    </submittedName>
</protein>
<proteinExistence type="evidence at transcript level"/>
<organism evidence="2">
    <name type="scientific">Picea sitchensis</name>
    <name type="common">Sitka spruce</name>
    <name type="synonym">Pinus sitchensis</name>
    <dbReference type="NCBI Taxonomy" id="3332"/>
    <lineage>
        <taxon>Eukaryota</taxon>
        <taxon>Viridiplantae</taxon>
        <taxon>Streptophyta</taxon>
        <taxon>Embryophyta</taxon>
        <taxon>Tracheophyta</taxon>
        <taxon>Spermatophyta</taxon>
        <taxon>Pinopsida</taxon>
        <taxon>Pinidae</taxon>
        <taxon>Conifers I</taxon>
        <taxon>Pinales</taxon>
        <taxon>Pinaceae</taxon>
        <taxon>Picea</taxon>
    </lineage>
</organism>
<accession>A9NPL3</accession>
<keyword evidence="1" id="KW-0472">Membrane</keyword>
<dbReference type="AlphaFoldDB" id="A9NPL3"/>
<sequence>MAVIFGGPTFHTLASLTQSTNRCLQSRCHAWSLLSRSIMRHRFQSHKYLKYGTSVEHYAIKPWASSDENDVTETPLNSDPVVNKTSDKKAEAEAKIKKGQITAILTGAITIILGVGYLVLVQLLDTRGVVLQPPPPEAFDP</sequence>
<evidence type="ECO:0000313" key="2">
    <source>
        <dbReference type="EMBL" id="ABK22574.1"/>
    </source>
</evidence>
<evidence type="ECO:0000256" key="1">
    <source>
        <dbReference type="SAM" id="Phobius"/>
    </source>
</evidence>